<evidence type="ECO:0000256" key="16">
    <source>
        <dbReference type="ARBA" id="ARBA00038733"/>
    </source>
</evidence>
<comment type="pathway">
    <text evidence="15">Cofactor biosynthesis; coenzyme M biosynthesis; sulfoacetaldehyde from phosphoenolpyruvate and sulfite: step 4/4.</text>
</comment>
<evidence type="ECO:0000256" key="1">
    <source>
        <dbReference type="ARBA" id="ARBA00002995"/>
    </source>
</evidence>
<dbReference type="GO" id="GO:0051539">
    <property type="term" value="F:4 iron, 4 sulfur cluster binding"/>
    <property type="evidence" value="ECO:0007669"/>
    <property type="project" value="UniProtKB-UniRule"/>
</dbReference>
<dbReference type="Pfam" id="PF01855">
    <property type="entry name" value="POR_N"/>
    <property type="match status" value="1"/>
</dbReference>
<evidence type="ECO:0000256" key="11">
    <source>
        <dbReference type="ARBA" id="ARBA00023004"/>
    </source>
</evidence>
<dbReference type="CDD" id="cd02008">
    <property type="entry name" value="TPP_IOR_alpha"/>
    <property type="match status" value="1"/>
</dbReference>
<dbReference type="EC" id="1.2.7.8" evidence="20"/>
<keyword evidence="7 20" id="KW-0479">Metal-binding</keyword>
<dbReference type="Pfam" id="PF00037">
    <property type="entry name" value="Fer4"/>
    <property type="match status" value="1"/>
</dbReference>
<feature type="domain" description="4Fe-4S ferredoxin-type" evidence="22">
    <location>
        <begin position="581"/>
        <end position="611"/>
    </location>
</feature>
<accession>A6URV2</accession>
<keyword evidence="9 20" id="KW-0249">Electron transport</keyword>
<reference evidence="23" key="1">
    <citation type="submission" date="2007-06" db="EMBL/GenBank/DDBJ databases">
        <title>Complete sequence of Methanococcus vannielii SB.</title>
        <authorList>
            <consortium name="US DOE Joint Genome Institute"/>
            <person name="Copeland A."/>
            <person name="Lucas S."/>
            <person name="Lapidus A."/>
            <person name="Barry K."/>
            <person name="Glavina del Rio T."/>
            <person name="Dalin E."/>
            <person name="Tice H."/>
            <person name="Pitluck S."/>
            <person name="Chain P."/>
            <person name="Malfatti S."/>
            <person name="Shin M."/>
            <person name="Vergez L."/>
            <person name="Schmutz J."/>
            <person name="Larimer F."/>
            <person name="Land M."/>
            <person name="Hauser L."/>
            <person name="Kyrpides N."/>
            <person name="Anderson I."/>
            <person name="Sieprawska-Lupa M."/>
            <person name="Whitman W.B."/>
            <person name="Richardson P."/>
        </authorList>
    </citation>
    <scope>NUCLEOTIDE SEQUENCE [LARGE SCALE GENOMIC DNA]</scope>
    <source>
        <strain evidence="23">SB</strain>
    </source>
</reference>
<feature type="binding site" evidence="21">
    <location>
        <position position="569"/>
    </location>
    <ligand>
        <name>[4Fe-4S] cluster</name>
        <dbReference type="ChEBI" id="CHEBI:49883"/>
        <label>1</label>
    </ligand>
</feature>
<comment type="catalytic activity">
    <reaction evidence="17 20">
        <text>indole-3-pyruvate + 2 oxidized [2Fe-2S]-[ferredoxin] + CoA = (indol-3-yl)acetyl-CoA + 2 reduced [2Fe-2S]-[ferredoxin] + CO2 + H(+)</text>
        <dbReference type="Rhea" id="RHEA:12645"/>
        <dbReference type="Rhea" id="RHEA-COMP:10000"/>
        <dbReference type="Rhea" id="RHEA-COMP:10001"/>
        <dbReference type="ChEBI" id="CHEBI:15378"/>
        <dbReference type="ChEBI" id="CHEBI:16526"/>
        <dbReference type="ChEBI" id="CHEBI:17640"/>
        <dbReference type="ChEBI" id="CHEBI:33737"/>
        <dbReference type="ChEBI" id="CHEBI:33738"/>
        <dbReference type="ChEBI" id="CHEBI:57271"/>
        <dbReference type="ChEBI" id="CHEBI:57287"/>
        <dbReference type="EC" id="1.2.7.8"/>
    </reaction>
</comment>
<dbReference type="FunFam" id="3.40.50.970:FF:000039">
    <property type="entry name" value="Indolepyruvate oxidoreductase subunit IorA"/>
    <property type="match status" value="1"/>
</dbReference>
<dbReference type="GO" id="GO:0043805">
    <property type="term" value="F:indolepyruvate ferredoxin oxidoreductase activity"/>
    <property type="evidence" value="ECO:0007669"/>
    <property type="project" value="UniProtKB-UniRule"/>
</dbReference>
<dbReference type="EMBL" id="CP000742">
    <property type="protein sequence ID" value="ABR55224.1"/>
    <property type="molecule type" value="Genomic_DNA"/>
</dbReference>
<evidence type="ECO:0000256" key="20">
    <source>
        <dbReference type="PIRNR" id="PIRNR006439"/>
    </source>
</evidence>
<dbReference type="GO" id="GO:0046872">
    <property type="term" value="F:metal ion binding"/>
    <property type="evidence" value="ECO:0007669"/>
    <property type="project" value="UniProtKB-UniRule"/>
</dbReference>
<dbReference type="InterPro" id="IPR002880">
    <property type="entry name" value="Pyrv_Fd/Flavodoxin_OxRdtase_N"/>
</dbReference>
<sequence length="615" mass="67237">MTSNKFLMGNEAIALSAIASGVQFATGYPGTPSTEVMETLIKNAKKYGYYVEWATNEKVALETAIGASFSGTDTIVTMKQVGLNVASDPLMSLTYLGVKGALVLLVTDDPGPHSSQTEQDTRSFGLFSNVPVIDPSDSKEAYKMTKYAFELSKKYETPVILRTTTRVSHRCDDVLVDDLNKIPFKTSGFSKDSRWAIFPRLTAERHPVLEALQNTLSEEFSNSNFNFIQGTGKIGIITSGASYHYVVESISNNKHDFSILKIGTPYPFPEKKVFEFINSVDCILIVEELDPYLEDQTLKLIGKLGINKPVYGKYNKYFPCCGEYNVKLVLDGINKVLESLNYEKIKFSNVIDTQNVNVPLPVRPPTLCAGCMHRTVFYGFKKVSKEFEKKGIQTIFSGDIGCYTLGNAPPIELIDTCICMGAGISVASGISKTSKNSKNVAFIGDSTFFHSGIPAVISAVYNKSDITIAVLDNRTTAMTGHQPHPGTGKTAGFEDTKLIEIEGILKSCGLDFVKSVSTENLDECINVSRESIEYNGPSAVVFRGNCVSLVKSKLKCRVDTEKCTGCKICFEELGCPAIVMDRDIPNITSNCIACGLCVAVCPFNAIINEGNCYEL</sequence>
<dbReference type="eggNOG" id="arCOG01609">
    <property type="taxonomic scope" value="Archaea"/>
</dbReference>
<dbReference type="InterPro" id="IPR017900">
    <property type="entry name" value="4Fe4S_Fe_S_CS"/>
</dbReference>
<dbReference type="InterPro" id="IPR009014">
    <property type="entry name" value="Transketo_C/PFOR_II"/>
</dbReference>
<comment type="catalytic activity">
    <reaction evidence="18">
        <text>3-sulfopyruvate + H(+) = sulfoacetaldehyde + CO2</text>
        <dbReference type="Rhea" id="RHEA:20948"/>
        <dbReference type="ChEBI" id="CHEBI:15378"/>
        <dbReference type="ChEBI" id="CHEBI:16526"/>
        <dbReference type="ChEBI" id="CHEBI:57940"/>
        <dbReference type="ChEBI" id="CHEBI:58246"/>
        <dbReference type="EC" id="4.1.1.79"/>
    </reaction>
</comment>
<keyword evidence="4 20" id="KW-0813">Transport</keyword>
<dbReference type="Proteomes" id="UP000001107">
    <property type="component" value="Chromosome"/>
</dbReference>
<evidence type="ECO:0000256" key="17">
    <source>
        <dbReference type="ARBA" id="ARBA00048332"/>
    </source>
</evidence>
<dbReference type="GeneID" id="5324728"/>
<evidence type="ECO:0000256" key="12">
    <source>
        <dbReference type="ARBA" id="ARBA00023014"/>
    </source>
</evidence>
<evidence type="ECO:0000256" key="4">
    <source>
        <dbReference type="ARBA" id="ARBA00022448"/>
    </source>
</evidence>
<evidence type="ECO:0000313" key="23">
    <source>
        <dbReference type="EMBL" id="ABR55224.1"/>
    </source>
</evidence>
<dbReference type="RefSeq" id="WP_012066139.1">
    <property type="nucleotide sequence ID" value="NC_009634.1"/>
</dbReference>
<name>A6URV2_METVS</name>
<dbReference type="Pfam" id="PF02775">
    <property type="entry name" value="TPP_enzyme_C"/>
    <property type="match status" value="1"/>
</dbReference>
<feature type="binding site" evidence="21">
    <location>
        <position position="597"/>
    </location>
    <ligand>
        <name>[4Fe-4S] cluster</name>
        <dbReference type="ChEBI" id="CHEBI:49883"/>
        <label>2</label>
    </ligand>
</feature>
<keyword evidence="24" id="KW-1185">Reference proteome</keyword>
<keyword evidence="5 20" id="KW-0004">4Fe-4S</keyword>
<comment type="subunit">
    <text evidence="2 20">Heterodimer of the IorA and IorB subunits.</text>
</comment>
<dbReference type="GO" id="GO:0030976">
    <property type="term" value="F:thiamine pyrophosphate binding"/>
    <property type="evidence" value="ECO:0007669"/>
    <property type="project" value="InterPro"/>
</dbReference>
<feature type="domain" description="4Fe-4S ferredoxin-type" evidence="22">
    <location>
        <begin position="554"/>
        <end position="576"/>
    </location>
</feature>
<dbReference type="CDD" id="cd07034">
    <property type="entry name" value="TPP_PYR_PFOR_IOR-alpha_like"/>
    <property type="match status" value="1"/>
</dbReference>
<keyword evidence="13" id="KW-0456">Lyase</keyword>
<evidence type="ECO:0000256" key="5">
    <source>
        <dbReference type="ARBA" id="ARBA00022485"/>
    </source>
</evidence>
<dbReference type="PIRSF" id="PIRSF006439">
    <property type="entry name" value="Indolepyruvate_ferr_oxidored"/>
    <property type="match status" value="1"/>
</dbReference>
<keyword evidence="11 20" id="KW-0408">Iron</keyword>
<comment type="similarity">
    <text evidence="19">Belongs to the ComD family.</text>
</comment>
<feature type="binding site" evidence="21">
    <location>
        <position position="591"/>
    </location>
    <ligand>
        <name>[4Fe-4S] cluster</name>
        <dbReference type="ChEBI" id="CHEBI:49883"/>
        <label>2</label>
    </ligand>
</feature>
<organism evidence="23 24">
    <name type="scientific">Methanococcus vannielii (strain ATCC 35089 / DSM 1224 / JCM 13029 / OCM 148 / SB)</name>
    <dbReference type="NCBI Taxonomy" id="406327"/>
    <lineage>
        <taxon>Archaea</taxon>
        <taxon>Methanobacteriati</taxon>
        <taxon>Methanobacteriota</taxon>
        <taxon>Methanomada group</taxon>
        <taxon>Methanococci</taxon>
        <taxon>Methanococcales</taxon>
        <taxon>Methanococcaceae</taxon>
        <taxon>Methanococcus</taxon>
    </lineage>
</organism>
<protein>
    <recommendedName>
        <fullName evidence="3 20">Indolepyruvate oxidoreductase subunit IorA</fullName>
        <shortName evidence="20">IOR</shortName>
        <ecNumber evidence="20">1.2.7.8</ecNumber>
    </recommendedName>
    <alternativeName>
        <fullName evidence="20">Indolepyruvate ferredoxin oxidoreductase subunit alpha</fullName>
    </alternativeName>
</protein>
<dbReference type="Gene3D" id="3.30.70.20">
    <property type="match status" value="1"/>
</dbReference>
<evidence type="ECO:0000256" key="8">
    <source>
        <dbReference type="ARBA" id="ARBA00022793"/>
    </source>
</evidence>
<dbReference type="PROSITE" id="PS51379">
    <property type="entry name" value="4FE4S_FER_2"/>
    <property type="match status" value="2"/>
</dbReference>
<dbReference type="PROSITE" id="PS00198">
    <property type="entry name" value="4FE4S_FER_1"/>
    <property type="match status" value="1"/>
</dbReference>
<feature type="binding site" evidence="21">
    <location>
        <position position="563"/>
    </location>
    <ligand>
        <name>[4Fe-4S] cluster</name>
        <dbReference type="ChEBI" id="CHEBI:49883"/>
        <label>1</label>
    </ligand>
</feature>
<gene>
    <name evidence="23" type="ordered locus">Mevan_1327</name>
</gene>
<evidence type="ECO:0000256" key="19">
    <source>
        <dbReference type="ARBA" id="ARBA00060971"/>
    </source>
</evidence>
<evidence type="ECO:0000256" key="9">
    <source>
        <dbReference type="ARBA" id="ARBA00022982"/>
    </source>
</evidence>
<dbReference type="STRING" id="406327.Mevan_1327"/>
<dbReference type="Gene3D" id="3.40.50.970">
    <property type="match status" value="2"/>
</dbReference>
<proteinExistence type="inferred from homology"/>
<comment type="function">
    <text evidence="14">Involved in the biosynthesis of the coenzyme M (2-mercaptoethanesulfonic acid). Catalyzes the decarboxylation of sulfopyruvate to sulfoacetaldehyde.</text>
</comment>
<evidence type="ECO:0000256" key="13">
    <source>
        <dbReference type="ARBA" id="ARBA00023239"/>
    </source>
</evidence>
<evidence type="ECO:0000313" key="24">
    <source>
        <dbReference type="Proteomes" id="UP000001107"/>
    </source>
</evidence>
<dbReference type="InterPro" id="IPR017896">
    <property type="entry name" value="4Fe4S_Fe-S-bd"/>
</dbReference>
<keyword evidence="8" id="KW-0210">Decarboxylase</keyword>
<dbReference type="AlphaFoldDB" id="A6URV2"/>
<evidence type="ECO:0000256" key="3">
    <source>
        <dbReference type="ARBA" id="ARBA00017710"/>
    </source>
</evidence>
<feature type="binding site" evidence="21">
    <location>
        <position position="575"/>
    </location>
    <ligand>
        <name>[4Fe-4S] cluster</name>
        <dbReference type="ChEBI" id="CHEBI:49883"/>
        <label>2</label>
    </ligand>
</feature>
<keyword evidence="6" id="KW-0174">Coenzyme M biosynthesis</keyword>
<keyword evidence="10 20" id="KW-0560">Oxidoreductase</keyword>
<dbReference type="InterPro" id="IPR029061">
    <property type="entry name" value="THDP-binding"/>
</dbReference>
<keyword evidence="12 20" id="KW-0411">Iron-sulfur</keyword>
<dbReference type="PANTHER" id="PTHR43710">
    <property type="entry name" value="2-HYDROXYACYL-COA LYASE"/>
    <property type="match status" value="1"/>
</dbReference>
<evidence type="ECO:0000256" key="18">
    <source>
        <dbReference type="ARBA" id="ARBA00048551"/>
    </source>
</evidence>
<evidence type="ECO:0000256" key="21">
    <source>
        <dbReference type="PIRSR" id="PIRSR006439-50"/>
    </source>
</evidence>
<feature type="binding site" evidence="21">
    <location>
        <position position="594"/>
    </location>
    <ligand>
        <name>[4Fe-4S] cluster</name>
        <dbReference type="ChEBI" id="CHEBI:49883"/>
        <label>2</label>
    </ligand>
</feature>
<dbReference type="KEGG" id="mvn:Mevan_1327"/>
<comment type="function">
    <text evidence="1 20">Catalyzes the ferredoxin-dependent oxidative decarboxylation of arylpyruvates.</text>
</comment>
<feature type="binding site" evidence="21">
    <location>
        <position position="566"/>
    </location>
    <ligand>
        <name>[4Fe-4S] cluster</name>
        <dbReference type="ChEBI" id="CHEBI:49883"/>
        <label>1</label>
    </ligand>
</feature>
<evidence type="ECO:0000256" key="6">
    <source>
        <dbReference type="ARBA" id="ARBA00022545"/>
    </source>
</evidence>
<evidence type="ECO:0000256" key="7">
    <source>
        <dbReference type="ARBA" id="ARBA00022723"/>
    </source>
</evidence>
<comment type="subunit">
    <text evidence="16">Heterododecamer composed of 6 subunits alpha and 6 subunits beta.</text>
</comment>
<dbReference type="SUPFAM" id="SSF52518">
    <property type="entry name" value="Thiamin diphosphate-binding fold (THDP-binding)"/>
    <property type="match status" value="2"/>
</dbReference>
<dbReference type="GO" id="GO:0019295">
    <property type="term" value="P:coenzyme M biosynthetic process"/>
    <property type="evidence" value="ECO:0007669"/>
    <property type="project" value="UniProtKB-KW"/>
</dbReference>
<dbReference type="InterPro" id="IPR045025">
    <property type="entry name" value="HACL1-like"/>
</dbReference>
<evidence type="ECO:0000256" key="2">
    <source>
        <dbReference type="ARBA" id="ARBA00011238"/>
    </source>
</evidence>
<dbReference type="InterPro" id="IPR017721">
    <property type="entry name" value="IorA"/>
</dbReference>
<comment type="cofactor">
    <cofactor evidence="20 21">
        <name>[4Fe-4S] cluster</name>
        <dbReference type="ChEBI" id="CHEBI:49883"/>
    </cofactor>
    <text evidence="20 21">Binds 2 [4Fe-4S] clusters. In this family the first cluster has a non-standard and varying [4Fe-4S] binding motif CX(2)CX(2)CX(4-5)CP.</text>
</comment>
<dbReference type="SUPFAM" id="SSF54862">
    <property type="entry name" value="4Fe-4S ferredoxins"/>
    <property type="match status" value="1"/>
</dbReference>
<dbReference type="OrthoDB" id="19071at2157"/>
<dbReference type="InterPro" id="IPR011766">
    <property type="entry name" value="TPP_enzyme_TPP-bd"/>
</dbReference>
<dbReference type="HOGENOM" id="CLU_017727_0_0_2"/>
<evidence type="ECO:0000259" key="22">
    <source>
        <dbReference type="PROSITE" id="PS51379"/>
    </source>
</evidence>
<dbReference type="GO" id="GO:0050545">
    <property type="term" value="F:sulfopyruvate decarboxylase activity"/>
    <property type="evidence" value="ECO:0007669"/>
    <property type="project" value="UniProtKB-EC"/>
</dbReference>
<evidence type="ECO:0000256" key="14">
    <source>
        <dbReference type="ARBA" id="ARBA00037396"/>
    </source>
</evidence>
<dbReference type="PANTHER" id="PTHR43710:SF6">
    <property type="entry name" value="INDOLEPYRUVATE OXIDOREDUCTASE SUBUNIT IORA"/>
    <property type="match status" value="1"/>
</dbReference>
<evidence type="ECO:0000256" key="10">
    <source>
        <dbReference type="ARBA" id="ARBA00023002"/>
    </source>
</evidence>
<dbReference type="NCBIfam" id="TIGR03336">
    <property type="entry name" value="IOR_alpha"/>
    <property type="match status" value="1"/>
</dbReference>
<evidence type="ECO:0000256" key="15">
    <source>
        <dbReference type="ARBA" id="ARBA00037914"/>
    </source>
</evidence>
<dbReference type="SUPFAM" id="SSF52922">
    <property type="entry name" value="TK C-terminal domain-like"/>
    <property type="match status" value="1"/>
</dbReference>
<feature type="binding site" evidence="21">
    <location>
        <position position="601"/>
    </location>
    <ligand>
        <name>[4Fe-4S] cluster</name>
        <dbReference type="ChEBI" id="CHEBI:49883"/>
        <label>1</label>
    </ligand>
</feature>